<dbReference type="AlphaFoldDB" id="A0A656QHI6"/>
<dbReference type="Proteomes" id="UP000027451">
    <property type="component" value="Unassembled WGS sequence"/>
</dbReference>
<dbReference type="EMBL" id="JFHD01000016">
    <property type="protein sequence ID" value="KDR28790.1"/>
    <property type="molecule type" value="Genomic_DNA"/>
</dbReference>
<evidence type="ECO:0000313" key="3">
    <source>
        <dbReference type="Proteomes" id="UP000027451"/>
    </source>
</evidence>
<feature type="domain" description="DUF6471" evidence="1">
    <location>
        <begin position="4"/>
        <end position="64"/>
    </location>
</feature>
<evidence type="ECO:0000313" key="2">
    <source>
        <dbReference type="EMBL" id="KDR28790.1"/>
    </source>
</evidence>
<organism evidence="2 3">
    <name type="scientific">Caballeronia zhejiangensis</name>
    <dbReference type="NCBI Taxonomy" id="871203"/>
    <lineage>
        <taxon>Bacteria</taxon>
        <taxon>Pseudomonadati</taxon>
        <taxon>Pseudomonadota</taxon>
        <taxon>Betaproteobacteria</taxon>
        <taxon>Burkholderiales</taxon>
        <taxon>Burkholderiaceae</taxon>
        <taxon>Caballeronia</taxon>
    </lineage>
</organism>
<protein>
    <recommendedName>
        <fullName evidence="1">DUF6471 domain-containing protein</fullName>
    </recommendedName>
</protein>
<sequence>MTDWYQMAGNVLRAELARQGVSYRQLARMLTDIGVDETERAIANKLSRGSFSFAFFLQCMRALGRVDVKLDLTHVPGKG</sequence>
<proteinExistence type="predicted"/>
<reference evidence="2 3" key="1">
    <citation type="submission" date="2014-03" db="EMBL/GenBank/DDBJ databases">
        <title>Draft Genome Sequences of Four Burkholderia Strains.</title>
        <authorList>
            <person name="Liu X.Y."/>
            <person name="Li C.X."/>
            <person name="Xu J.H."/>
        </authorList>
    </citation>
    <scope>NUCLEOTIDE SEQUENCE [LARGE SCALE GENOMIC DNA]</scope>
    <source>
        <strain evidence="2 3">OP-1</strain>
    </source>
</reference>
<keyword evidence="3" id="KW-1185">Reference proteome</keyword>
<name>A0A656QHI6_9BURK</name>
<dbReference type="RefSeq" id="WP_034472615.1">
    <property type="nucleotide sequence ID" value="NZ_JFHD01000016.1"/>
</dbReference>
<accession>A0A656QHI6</accession>
<dbReference type="Pfam" id="PF20075">
    <property type="entry name" value="DUF6471"/>
    <property type="match status" value="1"/>
</dbReference>
<evidence type="ECO:0000259" key="1">
    <source>
        <dbReference type="Pfam" id="PF20075"/>
    </source>
</evidence>
<comment type="caution">
    <text evidence="2">The sequence shown here is derived from an EMBL/GenBank/DDBJ whole genome shotgun (WGS) entry which is preliminary data.</text>
</comment>
<gene>
    <name evidence="2" type="ORF">BG60_09220</name>
</gene>
<dbReference type="InterPro" id="IPR045526">
    <property type="entry name" value="DUF6471"/>
</dbReference>